<protein>
    <recommendedName>
        <fullName evidence="4">Uncharacterized methyltransferase SAMN04488134_104147</fullName>
        <ecNumber evidence="4">2.1.1.-</ecNumber>
    </recommendedName>
</protein>
<dbReference type="CDD" id="cd02440">
    <property type="entry name" value="AdoMet_MTases"/>
    <property type="match status" value="1"/>
</dbReference>
<keyword evidence="1 4" id="KW-0489">Methyltransferase</keyword>
<dbReference type="InterPro" id="IPR023553">
    <property type="entry name" value="Uncharacterised_MeTfrase_YrrT"/>
</dbReference>
<evidence type="ECO:0000256" key="3">
    <source>
        <dbReference type="ARBA" id="ARBA00022691"/>
    </source>
</evidence>
<dbReference type="EC" id="2.1.1.-" evidence="4"/>
<dbReference type="PANTHER" id="PTHR43861:SF1">
    <property type="entry name" value="TRANS-ACONITATE 2-METHYLTRANSFERASE"/>
    <property type="match status" value="1"/>
</dbReference>
<dbReference type="Proteomes" id="UP000199300">
    <property type="component" value="Unassembled WGS sequence"/>
</dbReference>
<feature type="binding site" evidence="4">
    <location>
        <position position="53"/>
    </location>
    <ligand>
        <name>S-adenosyl-L-methionine</name>
        <dbReference type="ChEBI" id="CHEBI:59789"/>
    </ligand>
</feature>
<comment type="function">
    <text evidence="4">Could be a S-adenosyl-L-methionine-dependent methyltransferase.</text>
</comment>
<keyword evidence="2 4" id="KW-0808">Transferase</keyword>
<dbReference type="EMBL" id="FODJ01000004">
    <property type="protein sequence ID" value="SEO16445.1"/>
    <property type="molecule type" value="Genomic_DNA"/>
</dbReference>
<dbReference type="Gene3D" id="3.40.50.150">
    <property type="entry name" value="Vaccinia Virus protein VP39"/>
    <property type="match status" value="1"/>
</dbReference>
<sequence length="215" mass="24504">MGREFLGLFDKWADDYDNTVSGLDNEYHDVFLHYDQILDQIVKQATGVVVEFGSGTGNLTKKLHDANMQVIAIEPSPAMRAKASEKIPTINIYDGDFLNFPAFDKEIDTIVSSYAFHHLTDAEKQEAIVKYNQLLPVNGRVVFADTLFQDETKKQAAIEKAESNLAYNLAQDLRTEYYPLLETLRKIFIEAGFSVSFQQMNDFAWIIFAEKKKEV</sequence>
<feature type="binding site" evidence="4">
    <location>
        <position position="96"/>
    </location>
    <ligand>
        <name>S-adenosyl-L-methionine</name>
        <dbReference type="ChEBI" id="CHEBI:59789"/>
    </ligand>
</feature>
<dbReference type="HAMAP" id="MF_02100">
    <property type="entry name" value="Methyltr_YrrT"/>
    <property type="match status" value="1"/>
</dbReference>
<dbReference type="OrthoDB" id="465705at2"/>
<accession>A0A1H8MGC4</accession>
<dbReference type="InterPro" id="IPR029063">
    <property type="entry name" value="SAM-dependent_MTases_sf"/>
</dbReference>
<dbReference type="SUPFAM" id="SSF53335">
    <property type="entry name" value="S-adenosyl-L-methionine-dependent methyltransferases"/>
    <property type="match status" value="1"/>
</dbReference>
<feature type="binding site" evidence="4">
    <location>
        <position position="74"/>
    </location>
    <ligand>
        <name>S-adenosyl-L-methionine</name>
        <dbReference type="ChEBI" id="CHEBI:59789"/>
    </ligand>
</feature>
<dbReference type="RefSeq" id="WP_091496587.1">
    <property type="nucleotide sequence ID" value="NZ_FODJ01000004.1"/>
</dbReference>
<evidence type="ECO:0000259" key="5">
    <source>
        <dbReference type="Pfam" id="PF13649"/>
    </source>
</evidence>
<evidence type="ECO:0000313" key="6">
    <source>
        <dbReference type="EMBL" id="SEO16445.1"/>
    </source>
</evidence>
<reference evidence="6 7" key="1">
    <citation type="submission" date="2016-10" db="EMBL/GenBank/DDBJ databases">
        <authorList>
            <person name="de Groot N.N."/>
        </authorList>
    </citation>
    <scope>NUCLEOTIDE SEQUENCE [LARGE SCALE GENOMIC DNA]</scope>
    <source>
        <strain evidence="6 7">CGMCC 1.10434</strain>
    </source>
</reference>
<dbReference type="Pfam" id="PF13649">
    <property type="entry name" value="Methyltransf_25"/>
    <property type="match status" value="1"/>
</dbReference>
<comment type="similarity">
    <text evidence="4">Belongs to the methyltransferase superfamily. YrrT family.</text>
</comment>
<dbReference type="GO" id="GO:0032259">
    <property type="term" value="P:methylation"/>
    <property type="evidence" value="ECO:0007669"/>
    <property type="project" value="UniProtKB-KW"/>
</dbReference>
<proteinExistence type="inferred from homology"/>
<gene>
    <name evidence="6" type="ORF">SAMN04488134_104147</name>
</gene>
<feature type="domain" description="Methyltransferase" evidence="5">
    <location>
        <begin position="49"/>
        <end position="137"/>
    </location>
</feature>
<keyword evidence="7" id="KW-1185">Reference proteome</keyword>
<dbReference type="STRING" id="872970.SAMN04488134_104147"/>
<evidence type="ECO:0000313" key="7">
    <source>
        <dbReference type="Proteomes" id="UP000199300"/>
    </source>
</evidence>
<dbReference type="PANTHER" id="PTHR43861">
    <property type="entry name" value="TRANS-ACONITATE 2-METHYLTRANSFERASE-RELATED"/>
    <property type="match status" value="1"/>
</dbReference>
<name>A0A1H8MGC4_9BACI</name>
<dbReference type="GO" id="GO:0008757">
    <property type="term" value="F:S-adenosylmethionine-dependent methyltransferase activity"/>
    <property type="evidence" value="ECO:0007669"/>
    <property type="project" value="UniProtKB-UniRule"/>
</dbReference>
<evidence type="ECO:0000256" key="2">
    <source>
        <dbReference type="ARBA" id="ARBA00022679"/>
    </source>
</evidence>
<organism evidence="6 7">
    <name type="scientific">Amphibacillus marinus</name>
    <dbReference type="NCBI Taxonomy" id="872970"/>
    <lineage>
        <taxon>Bacteria</taxon>
        <taxon>Bacillati</taxon>
        <taxon>Bacillota</taxon>
        <taxon>Bacilli</taxon>
        <taxon>Bacillales</taxon>
        <taxon>Bacillaceae</taxon>
        <taxon>Amphibacillus</taxon>
    </lineage>
</organism>
<evidence type="ECO:0000256" key="1">
    <source>
        <dbReference type="ARBA" id="ARBA00022603"/>
    </source>
</evidence>
<dbReference type="InterPro" id="IPR041698">
    <property type="entry name" value="Methyltransf_25"/>
</dbReference>
<evidence type="ECO:0000256" key="4">
    <source>
        <dbReference type="HAMAP-Rule" id="MF_02100"/>
    </source>
</evidence>
<dbReference type="AlphaFoldDB" id="A0A1H8MGC4"/>
<keyword evidence="3 4" id="KW-0949">S-adenosyl-L-methionine</keyword>